<dbReference type="GO" id="GO:0005524">
    <property type="term" value="F:ATP binding"/>
    <property type="evidence" value="ECO:0007669"/>
    <property type="project" value="UniProtKB-KW"/>
</dbReference>
<keyword evidence="4" id="KW-1185">Reference proteome</keyword>
<dbReference type="GO" id="GO:0006450">
    <property type="term" value="P:regulation of translational fidelity"/>
    <property type="evidence" value="ECO:0007669"/>
    <property type="project" value="InterPro"/>
</dbReference>
<keyword evidence="2" id="KW-0547">Nucleotide-binding</keyword>
<dbReference type="GO" id="GO:0006412">
    <property type="term" value="P:translation"/>
    <property type="evidence" value="ECO:0007669"/>
    <property type="project" value="UniProtKB-UniRule"/>
</dbReference>
<evidence type="ECO:0000256" key="2">
    <source>
        <dbReference type="HAMAP-Rule" id="MF_00122"/>
    </source>
</evidence>
<keyword evidence="1 2" id="KW-0436">Ligase</keyword>
<comment type="catalytic activity">
    <reaction evidence="2">
        <text>L-glutamyl-tRNA(Gln) + L-glutamine + ATP + H2O = L-glutaminyl-tRNA(Gln) + L-glutamate + ADP + phosphate + H(+)</text>
        <dbReference type="Rhea" id="RHEA:17521"/>
        <dbReference type="Rhea" id="RHEA-COMP:9681"/>
        <dbReference type="Rhea" id="RHEA-COMP:9684"/>
        <dbReference type="ChEBI" id="CHEBI:15377"/>
        <dbReference type="ChEBI" id="CHEBI:15378"/>
        <dbReference type="ChEBI" id="CHEBI:29985"/>
        <dbReference type="ChEBI" id="CHEBI:30616"/>
        <dbReference type="ChEBI" id="CHEBI:43474"/>
        <dbReference type="ChEBI" id="CHEBI:58359"/>
        <dbReference type="ChEBI" id="CHEBI:78520"/>
        <dbReference type="ChEBI" id="CHEBI:78521"/>
        <dbReference type="ChEBI" id="CHEBI:456216"/>
    </reaction>
</comment>
<keyword evidence="2" id="KW-0067">ATP-binding</keyword>
<reference evidence="3" key="2">
    <citation type="submission" date="2023-01" db="EMBL/GenBank/DDBJ databases">
        <authorList>
            <person name="Sun Q."/>
            <person name="Evtushenko L."/>
        </authorList>
    </citation>
    <scope>NUCLEOTIDE SEQUENCE</scope>
    <source>
        <strain evidence="3">VKM B-2347</strain>
    </source>
</reference>
<dbReference type="Gene3D" id="1.10.20.60">
    <property type="entry name" value="Glu-tRNAGln amidotransferase C subunit, N-terminal domain"/>
    <property type="match status" value="1"/>
</dbReference>
<accession>A0A9W6J4D7</accession>
<comment type="catalytic activity">
    <reaction evidence="2">
        <text>L-aspartyl-tRNA(Asn) + L-glutamine + ATP + H2O = L-asparaginyl-tRNA(Asn) + L-glutamate + ADP + phosphate + 2 H(+)</text>
        <dbReference type="Rhea" id="RHEA:14513"/>
        <dbReference type="Rhea" id="RHEA-COMP:9674"/>
        <dbReference type="Rhea" id="RHEA-COMP:9677"/>
        <dbReference type="ChEBI" id="CHEBI:15377"/>
        <dbReference type="ChEBI" id="CHEBI:15378"/>
        <dbReference type="ChEBI" id="CHEBI:29985"/>
        <dbReference type="ChEBI" id="CHEBI:30616"/>
        <dbReference type="ChEBI" id="CHEBI:43474"/>
        <dbReference type="ChEBI" id="CHEBI:58359"/>
        <dbReference type="ChEBI" id="CHEBI:78515"/>
        <dbReference type="ChEBI" id="CHEBI:78516"/>
        <dbReference type="ChEBI" id="CHEBI:456216"/>
    </reaction>
</comment>
<keyword evidence="2" id="KW-0648">Protein biosynthesis</keyword>
<dbReference type="PANTHER" id="PTHR15004:SF0">
    <property type="entry name" value="GLUTAMYL-TRNA(GLN) AMIDOTRANSFERASE SUBUNIT C, MITOCHONDRIAL"/>
    <property type="match status" value="1"/>
</dbReference>
<evidence type="ECO:0000313" key="3">
    <source>
        <dbReference type="EMBL" id="GLK69576.1"/>
    </source>
</evidence>
<reference evidence="3" key="1">
    <citation type="journal article" date="2014" name="Int. J. Syst. Evol. Microbiol.">
        <title>Complete genome sequence of Corynebacterium casei LMG S-19264T (=DSM 44701T), isolated from a smear-ripened cheese.</title>
        <authorList>
            <consortium name="US DOE Joint Genome Institute (JGI-PGF)"/>
            <person name="Walter F."/>
            <person name="Albersmeier A."/>
            <person name="Kalinowski J."/>
            <person name="Ruckert C."/>
        </authorList>
    </citation>
    <scope>NUCLEOTIDE SEQUENCE</scope>
    <source>
        <strain evidence="3">VKM B-2347</strain>
    </source>
</reference>
<dbReference type="Pfam" id="PF02686">
    <property type="entry name" value="GatC"/>
    <property type="match status" value="1"/>
</dbReference>
<dbReference type="AlphaFoldDB" id="A0A9W6J4D7"/>
<dbReference type="InterPro" id="IPR003837">
    <property type="entry name" value="GatC"/>
</dbReference>
<comment type="subunit">
    <text evidence="2">Heterotrimer of A, B and C subunits.</text>
</comment>
<comment type="similarity">
    <text evidence="2">Belongs to the GatC family.</text>
</comment>
<dbReference type="NCBIfam" id="TIGR00135">
    <property type="entry name" value="gatC"/>
    <property type="match status" value="1"/>
</dbReference>
<organism evidence="3 4">
    <name type="scientific">Hansschlegelia plantiphila</name>
    <dbReference type="NCBI Taxonomy" id="374655"/>
    <lineage>
        <taxon>Bacteria</taxon>
        <taxon>Pseudomonadati</taxon>
        <taxon>Pseudomonadota</taxon>
        <taxon>Alphaproteobacteria</taxon>
        <taxon>Hyphomicrobiales</taxon>
        <taxon>Methylopilaceae</taxon>
        <taxon>Hansschlegelia</taxon>
    </lineage>
</organism>
<dbReference type="EMBL" id="BSFI01000022">
    <property type="protein sequence ID" value="GLK69576.1"/>
    <property type="molecule type" value="Genomic_DNA"/>
</dbReference>
<dbReference type="GO" id="GO:0050567">
    <property type="term" value="F:glutaminyl-tRNA synthase (glutamine-hydrolyzing) activity"/>
    <property type="evidence" value="ECO:0007669"/>
    <property type="project" value="UniProtKB-UniRule"/>
</dbReference>
<evidence type="ECO:0000256" key="1">
    <source>
        <dbReference type="ARBA" id="ARBA00022598"/>
    </source>
</evidence>
<name>A0A9W6J4D7_9HYPH</name>
<dbReference type="GO" id="GO:0070681">
    <property type="term" value="P:glutaminyl-tRNAGln biosynthesis via transamidation"/>
    <property type="evidence" value="ECO:0007669"/>
    <property type="project" value="TreeGrafter"/>
</dbReference>
<dbReference type="EC" id="6.3.5.-" evidence="2"/>
<dbReference type="Proteomes" id="UP001143372">
    <property type="component" value="Unassembled WGS sequence"/>
</dbReference>
<sequence length="110" mass="11975">MLKRAVASKPARKPPMSVDESTVRRVAKLARIAVEDEEIAKLTGELDAILAFVEELSALDVEGVEPMTSVIPTSVRLREDVVNDGGDAERVLMNAPAREGDFYVVPKVVE</sequence>
<gene>
    <name evidence="2 3" type="primary">gatC</name>
    <name evidence="3" type="ORF">GCM10008179_32140</name>
</gene>
<proteinExistence type="inferred from homology"/>
<comment type="caution">
    <text evidence="3">The sequence shown here is derived from an EMBL/GenBank/DDBJ whole genome shotgun (WGS) entry which is preliminary data.</text>
</comment>
<dbReference type="HAMAP" id="MF_00122">
    <property type="entry name" value="GatC"/>
    <property type="match status" value="1"/>
</dbReference>
<evidence type="ECO:0000313" key="4">
    <source>
        <dbReference type="Proteomes" id="UP001143372"/>
    </source>
</evidence>
<comment type="function">
    <text evidence="2">Allows the formation of correctly charged Asn-tRNA(Asn) or Gln-tRNA(Gln) through the transamidation of misacylated Asp-tRNA(Asn) or Glu-tRNA(Gln) in organisms which lack either or both of asparaginyl-tRNA or glutaminyl-tRNA synthetases. The reaction takes place in the presence of glutamine and ATP through an activated phospho-Asp-tRNA(Asn) or phospho-Glu-tRNA(Gln).</text>
</comment>
<dbReference type="PANTHER" id="PTHR15004">
    <property type="entry name" value="GLUTAMYL-TRNA(GLN) AMIDOTRANSFERASE SUBUNIT C, MITOCHONDRIAL"/>
    <property type="match status" value="1"/>
</dbReference>
<dbReference type="SUPFAM" id="SSF141000">
    <property type="entry name" value="Glu-tRNAGln amidotransferase C subunit"/>
    <property type="match status" value="1"/>
</dbReference>
<protein>
    <recommendedName>
        <fullName evidence="2">Aspartyl/glutamyl-tRNA(Asn/Gln) amidotransferase subunit C</fullName>
        <shortName evidence="2">Asp/Glu-ADT subunit C</shortName>
        <ecNumber evidence="2">6.3.5.-</ecNumber>
    </recommendedName>
</protein>
<dbReference type="InterPro" id="IPR036113">
    <property type="entry name" value="Asp/Glu-ADT_sf_sub_c"/>
</dbReference>